<sequence>MTLNEGGENGKHAATYRGFGLACSVPRFTYICGLIYSKKFVFFGEPKWVYTEIIVQLESVTKRFKKNTKYAQNFAKLYYYSSRYYEHILWAHIVITQEECKEQDKEDVLVLKSNSQLYMILLQSQPPSQALGLHKNFHHPTVPDDILAIQETVKKWINVIESMNWIGFDMNRSLQLMLVE</sequence>
<name>A0A6A4GHI2_9AGAR</name>
<evidence type="ECO:0000313" key="1">
    <source>
        <dbReference type="EMBL" id="KAE9384745.1"/>
    </source>
</evidence>
<evidence type="ECO:0000313" key="2">
    <source>
        <dbReference type="Proteomes" id="UP000799118"/>
    </source>
</evidence>
<dbReference type="Proteomes" id="UP000799118">
    <property type="component" value="Unassembled WGS sequence"/>
</dbReference>
<keyword evidence="2" id="KW-1185">Reference proteome</keyword>
<organism evidence="1 2">
    <name type="scientific">Gymnopus androsaceus JB14</name>
    <dbReference type="NCBI Taxonomy" id="1447944"/>
    <lineage>
        <taxon>Eukaryota</taxon>
        <taxon>Fungi</taxon>
        <taxon>Dikarya</taxon>
        <taxon>Basidiomycota</taxon>
        <taxon>Agaricomycotina</taxon>
        <taxon>Agaricomycetes</taxon>
        <taxon>Agaricomycetidae</taxon>
        <taxon>Agaricales</taxon>
        <taxon>Marasmiineae</taxon>
        <taxon>Omphalotaceae</taxon>
        <taxon>Gymnopus</taxon>
    </lineage>
</organism>
<gene>
    <name evidence="1" type="ORF">BT96DRAFT_950344</name>
</gene>
<accession>A0A6A4GHI2</accession>
<proteinExistence type="predicted"/>
<dbReference type="AlphaFoldDB" id="A0A6A4GHI2"/>
<reference evidence="1" key="1">
    <citation type="journal article" date="2019" name="Environ. Microbiol.">
        <title>Fungal ecological strategies reflected in gene transcription - a case study of two litter decomposers.</title>
        <authorList>
            <person name="Barbi F."/>
            <person name="Kohler A."/>
            <person name="Barry K."/>
            <person name="Baskaran P."/>
            <person name="Daum C."/>
            <person name="Fauchery L."/>
            <person name="Ihrmark K."/>
            <person name="Kuo A."/>
            <person name="LaButti K."/>
            <person name="Lipzen A."/>
            <person name="Morin E."/>
            <person name="Grigoriev I.V."/>
            <person name="Henrissat B."/>
            <person name="Lindahl B."/>
            <person name="Martin F."/>
        </authorList>
    </citation>
    <scope>NUCLEOTIDE SEQUENCE</scope>
    <source>
        <strain evidence="1">JB14</strain>
    </source>
</reference>
<protein>
    <submittedName>
        <fullName evidence="1">Uncharacterized protein</fullName>
    </submittedName>
</protein>
<dbReference type="EMBL" id="ML770088">
    <property type="protein sequence ID" value="KAE9384745.1"/>
    <property type="molecule type" value="Genomic_DNA"/>
</dbReference>